<dbReference type="PANTHER" id="PTHR45586:SF1">
    <property type="entry name" value="LIPOPOLYSACCHARIDE ASSEMBLY PROTEIN B"/>
    <property type="match status" value="1"/>
</dbReference>
<keyword evidence="2" id="KW-0802">TPR repeat</keyword>
<name>A0A344UXT6_9ACTN</name>
<evidence type="ECO:0000313" key="4">
    <source>
        <dbReference type="EMBL" id="AXE40084.1"/>
    </source>
</evidence>
<protein>
    <recommendedName>
        <fullName evidence="3">DUF5107 domain-containing protein</fullName>
    </recommendedName>
</protein>
<dbReference type="SUPFAM" id="SSF48452">
    <property type="entry name" value="TPR-like"/>
    <property type="match status" value="2"/>
</dbReference>
<feature type="domain" description="DUF5107" evidence="3">
    <location>
        <begin position="54"/>
        <end position="367"/>
    </location>
</feature>
<dbReference type="InterPro" id="IPR051012">
    <property type="entry name" value="CellSynth/LPSAsmb/PSIAsmb"/>
</dbReference>
<dbReference type="Pfam" id="PF17128">
    <property type="entry name" value="DUF5107"/>
    <property type="match status" value="1"/>
</dbReference>
<dbReference type="RefSeq" id="WP_181833756.1">
    <property type="nucleotide sequence ID" value="NZ_CP025198.1"/>
</dbReference>
<reference evidence="4 5" key="1">
    <citation type="submission" date="2017-12" db="EMBL/GenBank/DDBJ databases">
        <title>The whole genome sequence of the Acidipropionibacterium virtanenii sp. nov. type strain JS278.</title>
        <authorList>
            <person name="Laine P."/>
            <person name="Deptula P."/>
            <person name="Varmanen P."/>
            <person name="Auvinen P."/>
        </authorList>
    </citation>
    <scope>NUCLEOTIDE SEQUENCE [LARGE SCALE GENOMIC DNA]</scope>
    <source>
        <strain evidence="4 5">JS278</strain>
    </source>
</reference>
<dbReference type="Gene3D" id="1.25.40.10">
    <property type="entry name" value="Tetratricopeptide repeat domain"/>
    <property type="match status" value="3"/>
</dbReference>
<keyword evidence="5" id="KW-1185">Reference proteome</keyword>
<dbReference type="InterPro" id="IPR019734">
    <property type="entry name" value="TPR_rpt"/>
</dbReference>
<dbReference type="AlphaFoldDB" id="A0A344UXT6"/>
<keyword evidence="1" id="KW-0677">Repeat</keyword>
<dbReference type="InterPro" id="IPR033396">
    <property type="entry name" value="DUF5107"/>
</dbReference>
<dbReference type="InterPro" id="IPR011990">
    <property type="entry name" value="TPR-like_helical_dom_sf"/>
</dbReference>
<gene>
    <name evidence="4" type="ORF">JS278_02950</name>
</gene>
<dbReference type="EMBL" id="CP025198">
    <property type="protein sequence ID" value="AXE40084.1"/>
    <property type="molecule type" value="Genomic_DNA"/>
</dbReference>
<evidence type="ECO:0000256" key="1">
    <source>
        <dbReference type="ARBA" id="ARBA00022737"/>
    </source>
</evidence>
<dbReference type="KEGG" id="acij:JS278_02950"/>
<accession>A0A344UXT6</accession>
<sequence>MNSRISLPEAPRDAWVNGVAVWSAPLAIDTYDPVDPGPYPEFLDNRVYQGSSGRVYPLPFHERISRQKRPKQWQAIHMENAWLRLVILPELGGRLHIAYDKSADYDLFYRNNVIKPALVGLAGPWISGGIEFNWPQHHRPATYLPTDTSIERAPDGTATVWCSDHDPFARMKGMHGIRLTPDSSRIEVEAHLYNRSEVPQTFLWWANVAAAVNDDYQSFFPGDVTSVADHAKRAVVSFPKPDAPYYGIDYSTRATVERPDGDRIDWYRNIPVPTSYMALGSSQDFFGGYDHDRDAGFVHVAAHEFSPGKKQWTWGNAPFGWAWDRQLTDDDGPYVELMAGMYTDNQPDFAILAPGESKRFIETWYPIHRTGPVQFADRHVAVSARAEGDEVSIRVCAADALPDGQVVVKGTDGAALANQHLGLAPGDTWESLMPGGAQVDELTVEVRSGGRVLAHVRLAGPEHPDHVIPARRAVAPPAPEEVTSIDELIHIGWYLDQYRHATRSSVPYFQEALDRDPDETRALTALGAKAYDRADYSSAIALLRRSADLATRWTSTPVSGETHYRLGLALARDDRDPEAATDFALSAWDARYSVSGRFALAQLRCRQGALDVAETLLREALQIDAHHLQSLDLLALVLAAQDRTAESRATITAALEVDGLDAWARDLNGDAATADATVMLDVALEYANAGFADRAAKALEAVVDLAPRQPSGQVNVGPIACLHLATLRLSDGDRGGAAEAVHRANGLDITSAHPSRLDDERALRIVAAQFPTDPLSVSLQGHWLYAHGRHEDAIASWEGGIARGAGAGLAAVLHRNLGIASYNVVQDVERATLHYDRAIALAPQDAKLRFEADLLAARAGAGSETRLASLEAVPQLVAARDDLAVAFAHLLLDVGRTREAREFLSGRAFQPWEGGEGQVLAAWDRANTALARELLAAGRAAGAVSVMDSSINPPHSLGEGRHELANIAEINLTLGDALAAAGDRDGASSRWQAAASSTRDFVNMAEKPFSVSSINAAYALVRLGREQEADALAGDMEAWLATYETADVQVDFFATSLPELLVFHEPPSAARDREAAAIRSQLERWHAARS</sequence>
<evidence type="ECO:0000259" key="3">
    <source>
        <dbReference type="Pfam" id="PF17128"/>
    </source>
</evidence>
<proteinExistence type="predicted"/>
<dbReference type="SMART" id="SM00028">
    <property type="entry name" value="TPR"/>
    <property type="match status" value="4"/>
</dbReference>
<dbReference type="Proteomes" id="UP000251995">
    <property type="component" value="Chromosome"/>
</dbReference>
<evidence type="ECO:0000313" key="5">
    <source>
        <dbReference type="Proteomes" id="UP000251995"/>
    </source>
</evidence>
<dbReference type="PANTHER" id="PTHR45586">
    <property type="entry name" value="TPR REPEAT-CONTAINING PROTEIN PA4667"/>
    <property type="match status" value="1"/>
</dbReference>
<organism evidence="4 5">
    <name type="scientific">Acidipropionibacterium virtanenii</name>
    <dbReference type="NCBI Taxonomy" id="2057246"/>
    <lineage>
        <taxon>Bacteria</taxon>
        <taxon>Bacillati</taxon>
        <taxon>Actinomycetota</taxon>
        <taxon>Actinomycetes</taxon>
        <taxon>Propionibacteriales</taxon>
        <taxon>Propionibacteriaceae</taxon>
        <taxon>Acidipropionibacterium</taxon>
    </lineage>
</organism>
<evidence type="ECO:0000256" key="2">
    <source>
        <dbReference type="ARBA" id="ARBA00022803"/>
    </source>
</evidence>